<reference evidence="1" key="1">
    <citation type="submission" date="2018-05" db="EMBL/GenBank/DDBJ databases">
        <authorList>
            <person name="Lanie J.A."/>
            <person name="Ng W.-L."/>
            <person name="Kazmierczak K.M."/>
            <person name="Andrzejewski T.M."/>
            <person name="Davidsen T.M."/>
            <person name="Wayne K.J."/>
            <person name="Tettelin H."/>
            <person name="Glass J.I."/>
            <person name="Rusch D."/>
            <person name="Podicherti R."/>
            <person name="Tsui H.-C.T."/>
            <person name="Winkler M.E."/>
        </authorList>
    </citation>
    <scope>NUCLEOTIDE SEQUENCE</scope>
</reference>
<feature type="non-terminal residue" evidence="1">
    <location>
        <position position="1"/>
    </location>
</feature>
<sequence length="36" mass="4037">VSEQELLEGVGQIAKTWGLDRNYTKVTQPLSFKNVS</sequence>
<dbReference type="AlphaFoldDB" id="A0A382LBN2"/>
<name>A0A382LBN2_9ZZZZ</name>
<protein>
    <submittedName>
        <fullName evidence="1">Uncharacterized protein</fullName>
    </submittedName>
</protein>
<proteinExistence type="predicted"/>
<gene>
    <name evidence="1" type="ORF">METZ01_LOCUS287092</name>
</gene>
<accession>A0A382LBN2</accession>
<organism evidence="1">
    <name type="scientific">marine metagenome</name>
    <dbReference type="NCBI Taxonomy" id="408172"/>
    <lineage>
        <taxon>unclassified sequences</taxon>
        <taxon>metagenomes</taxon>
        <taxon>ecological metagenomes</taxon>
    </lineage>
</organism>
<evidence type="ECO:0000313" key="1">
    <source>
        <dbReference type="EMBL" id="SVC34238.1"/>
    </source>
</evidence>
<dbReference type="EMBL" id="UINC01086097">
    <property type="protein sequence ID" value="SVC34238.1"/>
    <property type="molecule type" value="Genomic_DNA"/>
</dbReference>